<dbReference type="Gene3D" id="2.60.450.10">
    <property type="entry name" value="Lipopolysaccharide (LPS) transport protein A like domain"/>
    <property type="match status" value="1"/>
</dbReference>
<keyword evidence="1" id="KW-1003">Cell membrane</keyword>
<keyword evidence="5" id="KW-0472">Membrane</keyword>
<keyword evidence="4" id="KW-1133">Transmembrane helix</keyword>
<dbReference type="GO" id="GO:0030288">
    <property type="term" value="C:outer membrane-bounded periplasmic space"/>
    <property type="evidence" value="ECO:0007669"/>
    <property type="project" value="TreeGrafter"/>
</dbReference>
<evidence type="ECO:0000256" key="2">
    <source>
        <dbReference type="ARBA" id="ARBA00022519"/>
    </source>
</evidence>
<protein>
    <submittedName>
        <fullName evidence="6">Lipopolysaccharide export system protein LptC</fullName>
    </submittedName>
</protein>
<evidence type="ECO:0000256" key="4">
    <source>
        <dbReference type="ARBA" id="ARBA00022989"/>
    </source>
</evidence>
<dbReference type="GO" id="GO:0015221">
    <property type="term" value="F:lipopolysaccharide transmembrane transporter activity"/>
    <property type="evidence" value="ECO:0007669"/>
    <property type="project" value="InterPro"/>
</dbReference>
<keyword evidence="7" id="KW-1185">Reference proteome</keyword>
<dbReference type="InterPro" id="IPR052363">
    <property type="entry name" value="LPS_export_LptC"/>
</dbReference>
<name>A0A495VRK9_9RHOO</name>
<keyword evidence="3" id="KW-0812">Transmembrane</keyword>
<dbReference type="InterPro" id="IPR026265">
    <property type="entry name" value="LptC"/>
</dbReference>
<dbReference type="GO" id="GO:0017089">
    <property type="term" value="F:glycolipid transfer activity"/>
    <property type="evidence" value="ECO:0007669"/>
    <property type="project" value="TreeGrafter"/>
</dbReference>
<gene>
    <name evidence="6" type="ORF">DFR40_2852</name>
</gene>
<evidence type="ECO:0000256" key="3">
    <source>
        <dbReference type="ARBA" id="ARBA00022692"/>
    </source>
</evidence>
<accession>A0A495VRK9</accession>
<dbReference type="Pfam" id="PF06835">
    <property type="entry name" value="LptC"/>
    <property type="match status" value="1"/>
</dbReference>
<dbReference type="OrthoDB" id="8589410at2"/>
<evidence type="ECO:0000256" key="5">
    <source>
        <dbReference type="ARBA" id="ARBA00023136"/>
    </source>
</evidence>
<keyword evidence="2" id="KW-0997">Cell inner membrane</keyword>
<sequence>MKNWTGQLFPITLLGLIAALTFWLDATLTPGGNAGEKRLTHDPDAIAEDFEIRRLDESGRVKYRLNAPYMQHFPDDDSSEIRAPRLVAYRQDAAPVTMTAEQALVTARGEQVTLNRQVEIIRAASADKAELLARTPALTVLPDAGTAHTEQPVEISQGASQVTGIGARIDNNASTFELLSQVRGRYVASKAQP</sequence>
<dbReference type="NCBIfam" id="TIGR04409">
    <property type="entry name" value="LptC_YrbK"/>
    <property type="match status" value="1"/>
</dbReference>
<dbReference type="AlphaFoldDB" id="A0A495VRK9"/>
<dbReference type="PANTHER" id="PTHR37481:SF1">
    <property type="entry name" value="LIPOPOLYSACCHARIDE EXPORT SYSTEM PROTEIN LPTC"/>
    <property type="match status" value="1"/>
</dbReference>
<evidence type="ECO:0000313" key="7">
    <source>
        <dbReference type="Proteomes" id="UP000270626"/>
    </source>
</evidence>
<comment type="caution">
    <text evidence="6">The sequence shown here is derived from an EMBL/GenBank/DDBJ whole genome shotgun (WGS) entry which is preliminary data.</text>
</comment>
<organism evidence="6 7">
    <name type="scientific">Azonexus fungiphilus</name>
    <dbReference type="NCBI Taxonomy" id="146940"/>
    <lineage>
        <taxon>Bacteria</taxon>
        <taxon>Pseudomonadati</taxon>
        <taxon>Pseudomonadota</taxon>
        <taxon>Betaproteobacteria</taxon>
        <taxon>Rhodocyclales</taxon>
        <taxon>Azonexaceae</taxon>
        <taxon>Azonexus</taxon>
    </lineage>
</organism>
<evidence type="ECO:0000313" key="6">
    <source>
        <dbReference type="EMBL" id="RKT50298.1"/>
    </source>
</evidence>
<dbReference type="PANTHER" id="PTHR37481">
    <property type="entry name" value="LIPOPOLYSACCHARIDE EXPORT SYSTEM PROTEIN LPTC"/>
    <property type="match status" value="1"/>
</dbReference>
<dbReference type="GO" id="GO:0005886">
    <property type="term" value="C:plasma membrane"/>
    <property type="evidence" value="ECO:0007669"/>
    <property type="project" value="InterPro"/>
</dbReference>
<dbReference type="RefSeq" id="WP_121459135.1">
    <property type="nucleotide sequence ID" value="NZ_RBXP01000018.1"/>
</dbReference>
<dbReference type="InterPro" id="IPR010664">
    <property type="entry name" value="LipoPS_assembly_LptC-rel"/>
</dbReference>
<reference evidence="6 7" key="1">
    <citation type="submission" date="2018-10" db="EMBL/GenBank/DDBJ databases">
        <title>Genomic Encyclopedia of Type Strains, Phase IV (KMG-IV): sequencing the most valuable type-strain genomes for metagenomic binning, comparative biology and taxonomic classification.</title>
        <authorList>
            <person name="Goeker M."/>
        </authorList>
    </citation>
    <scope>NUCLEOTIDE SEQUENCE [LARGE SCALE GENOMIC DNA]</scope>
    <source>
        <strain evidence="6 7">DSM 23841</strain>
    </source>
</reference>
<proteinExistence type="predicted"/>
<evidence type="ECO:0000256" key="1">
    <source>
        <dbReference type="ARBA" id="ARBA00022475"/>
    </source>
</evidence>
<dbReference type="EMBL" id="RBXP01000018">
    <property type="protein sequence ID" value="RKT50298.1"/>
    <property type="molecule type" value="Genomic_DNA"/>
</dbReference>
<dbReference type="Proteomes" id="UP000270626">
    <property type="component" value="Unassembled WGS sequence"/>
</dbReference>